<keyword evidence="1" id="KW-1133">Transmembrane helix</keyword>
<sequence>MVESGVLTWRSFGHKYRLYRFGAITVLPFSFGRGGVELAAAARRFCLEEEEQEEEDDEEEKEERANFAVIPPDSFPFGFAPPQDNTTPTTPPRTILTYLVTTHLLHHQSSSFSSLDGSLTWSLLVLLFPFILLLRMHLLGFEPMIRHPLRF</sequence>
<reference evidence="2 3" key="1">
    <citation type="submission" date="2024-01" db="EMBL/GenBank/DDBJ databases">
        <title>The genomes of 5 underutilized Papilionoideae crops provide insights into root nodulation and disease resistanc.</title>
        <authorList>
            <person name="Yuan L."/>
        </authorList>
    </citation>
    <scope>NUCLEOTIDE SEQUENCE [LARGE SCALE GENOMIC DNA]</scope>
    <source>
        <strain evidence="2">ZHUSHIDOU_FW_LH</strain>
        <tissue evidence="2">Leaf</tissue>
    </source>
</reference>
<accession>A0AAN9J532</accession>
<keyword evidence="1" id="KW-0812">Transmembrane</keyword>
<evidence type="ECO:0000313" key="3">
    <source>
        <dbReference type="Proteomes" id="UP001372338"/>
    </source>
</evidence>
<dbReference type="Proteomes" id="UP001372338">
    <property type="component" value="Unassembled WGS sequence"/>
</dbReference>
<organism evidence="2 3">
    <name type="scientific">Crotalaria pallida</name>
    <name type="common">Smooth rattlebox</name>
    <name type="synonym">Crotalaria striata</name>
    <dbReference type="NCBI Taxonomy" id="3830"/>
    <lineage>
        <taxon>Eukaryota</taxon>
        <taxon>Viridiplantae</taxon>
        <taxon>Streptophyta</taxon>
        <taxon>Embryophyta</taxon>
        <taxon>Tracheophyta</taxon>
        <taxon>Spermatophyta</taxon>
        <taxon>Magnoliopsida</taxon>
        <taxon>eudicotyledons</taxon>
        <taxon>Gunneridae</taxon>
        <taxon>Pentapetalae</taxon>
        <taxon>rosids</taxon>
        <taxon>fabids</taxon>
        <taxon>Fabales</taxon>
        <taxon>Fabaceae</taxon>
        <taxon>Papilionoideae</taxon>
        <taxon>50 kb inversion clade</taxon>
        <taxon>genistoids sensu lato</taxon>
        <taxon>core genistoids</taxon>
        <taxon>Crotalarieae</taxon>
        <taxon>Crotalaria</taxon>
    </lineage>
</organism>
<evidence type="ECO:0000256" key="1">
    <source>
        <dbReference type="SAM" id="Phobius"/>
    </source>
</evidence>
<name>A0AAN9J532_CROPI</name>
<dbReference type="AlphaFoldDB" id="A0AAN9J532"/>
<dbReference type="EMBL" id="JAYWIO010000001">
    <property type="protein sequence ID" value="KAK7292298.1"/>
    <property type="molecule type" value="Genomic_DNA"/>
</dbReference>
<gene>
    <name evidence="2" type="ORF">RIF29_08076</name>
</gene>
<evidence type="ECO:0000313" key="2">
    <source>
        <dbReference type="EMBL" id="KAK7292298.1"/>
    </source>
</evidence>
<comment type="caution">
    <text evidence="2">The sequence shown here is derived from an EMBL/GenBank/DDBJ whole genome shotgun (WGS) entry which is preliminary data.</text>
</comment>
<keyword evidence="1" id="KW-0472">Membrane</keyword>
<proteinExistence type="predicted"/>
<keyword evidence="3" id="KW-1185">Reference proteome</keyword>
<feature type="transmembrane region" description="Helical" evidence="1">
    <location>
        <begin position="119"/>
        <end position="141"/>
    </location>
</feature>
<protein>
    <submittedName>
        <fullName evidence="2">Uncharacterized protein</fullName>
    </submittedName>
</protein>